<gene>
    <name evidence="3" type="ORF">GA0071312_1520</name>
</gene>
<accession>A0ABY0KAZ7</accession>
<dbReference type="InterPro" id="IPR024455">
    <property type="entry name" value="Phage_capsid"/>
</dbReference>
<dbReference type="Proteomes" id="UP000182800">
    <property type="component" value="Unassembled WGS sequence"/>
</dbReference>
<evidence type="ECO:0000259" key="2">
    <source>
        <dbReference type="Pfam" id="PF05065"/>
    </source>
</evidence>
<dbReference type="SUPFAM" id="SSF56563">
    <property type="entry name" value="Major capsid protein gp5"/>
    <property type="match status" value="1"/>
</dbReference>
<feature type="domain" description="Phage capsid-like C-terminal" evidence="2">
    <location>
        <begin position="132"/>
        <end position="417"/>
    </location>
</feature>
<sequence>MKVSIMSVPIETKSAEAVEAFDAFSRAFEAFKETNDERLAALERKGHADPLTEEKLARIDAGLDETRARIDALALGRARPPLGGVDQGAVRDHDPLMHEHKTAFESYIRSGESGGLKQLETKALSAGSGPDGGYLAPPQVESEVLRRLSALSPIRAIAGNRVISGGLYKVAHSVSGPASGWVSETAARPETDSPTLAELSFPAMELYAMPAATQTLLDDAIVDIDQWIADEVETAFAEQEGAAFVNGDGNAKPRGFLDYTAVADGSWSWGNLGFIGTGVADAFPASDPSDVLVDLIYALKAGYRQNATFVMNRKTQSAIRKFKDQQGNYLWQPPAGMGRNATLMNFPVIEAEDMPDIGAGTTPIAFGDFRRGYLVVDRAGIRILRDPYSAKPYVLFYTTKRVGGGVQDFAAIKLMKCAA</sequence>
<name>A0ABY0KAZ7_9HYPH</name>
<evidence type="ECO:0000313" key="4">
    <source>
        <dbReference type="Proteomes" id="UP000182800"/>
    </source>
</evidence>
<dbReference type="EMBL" id="FMBM01000002">
    <property type="protein sequence ID" value="SCC80484.1"/>
    <property type="molecule type" value="Genomic_DNA"/>
</dbReference>
<organism evidence="3 4">
    <name type="scientific">Saliniramus fredricksonii</name>
    <dbReference type="NCBI Taxonomy" id="1653334"/>
    <lineage>
        <taxon>Bacteria</taxon>
        <taxon>Pseudomonadati</taxon>
        <taxon>Pseudomonadota</taxon>
        <taxon>Alphaproteobacteria</taxon>
        <taxon>Hyphomicrobiales</taxon>
        <taxon>Salinarimonadaceae</taxon>
        <taxon>Saliniramus</taxon>
    </lineage>
</organism>
<protein>
    <submittedName>
        <fullName evidence="3">Phage major capsid protein, HK97 family</fullName>
    </submittedName>
</protein>
<proteinExistence type="predicted"/>
<dbReference type="Pfam" id="PF05065">
    <property type="entry name" value="Phage_capsid"/>
    <property type="match status" value="1"/>
</dbReference>
<dbReference type="Gene3D" id="3.30.2320.10">
    <property type="entry name" value="hypothetical protein PF0899 domain"/>
    <property type="match status" value="1"/>
</dbReference>
<dbReference type="InterPro" id="IPR054612">
    <property type="entry name" value="Phage_capsid-like_C"/>
</dbReference>
<comment type="subcellular location">
    <subcellularLocation>
        <location evidence="1">Virion</location>
    </subcellularLocation>
</comment>
<comment type="caution">
    <text evidence="3">The sequence shown here is derived from an EMBL/GenBank/DDBJ whole genome shotgun (WGS) entry which is preliminary data.</text>
</comment>
<dbReference type="NCBIfam" id="TIGR01554">
    <property type="entry name" value="major_cap_HK97"/>
    <property type="match status" value="1"/>
</dbReference>
<evidence type="ECO:0000256" key="1">
    <source>
        <dbReference type="ARBA" id="ARBA00004328"/>
    </source>
</evidence>
<dbReference type="Gene3D" id="3.30.2400.10">
    <property type="entry name" value="Major capsid protein gp5"/>
    <property type="match status" value="1"/>
</dbReference>
<keyword evidence="4" id="KW-1185">Reference proteome</keyword>
<evidence type="ECO:0000313" key="3">
    <source>
        <dbReference type="EMBL" id="SCC80484.1"/>
    </source>
</evidence>
<reference evidence="3 4" key="1">
    <citation type="submission" date="2016-08" db="EMBL/GenBank/DDBJ databases">
        <authorList>
            <person name="Varghese N."/>
            <person name="Submissions Spin"/>
        </authorList>
    </citation>
    <scope>NUCLEOTIDE SEQUENCE [LARGE SCALE GENOMIC DNA]</scope>
    <source>
        <strain evidence="3 4">HL-109</strain>
    </source>
</reference>